<protein>
    <submittedName>
        <fullName evidence="2">Uncharacterized protein</fullName>
    </submittedName>
</protein>
<feature type="region of interest" description="Disordered" evidence="1">
    <location>
        <begin position="17"/>
        <end position="53"/>
    </location>
</feature>
<dbReference type="STRING" id="4537.A0A0E0JPZ9"/>
<reference evidence="2" key="1">
    <citation type="submission" date="2015-04" db="UniProtKB">
        <authorList>
            <consortium name="EnsemblPlants"/>
        </authorList>
    </citation>
    <scope>IDENTIFICATION</scope>
</reference>
<dbReference type="EnsemblPlants" id="OPUNC01G33420.2">
    <property type="protein sequence ID" value="OPUNC01G33420.2"/>
    <property type="gene ID" value="OPUNC01G33420"/>
</dbReference>
<dbReference type="AlphaFoldDB" id="A0A0E0JPZ9"/>
<reference evidence="2" key="2">
    <citation type="submission" date="2018-05" db="EMBL/GenBank/DDBJ databases">
        <title>OpunRS2 (Oryza punctata Reference Sequence Version 2).</title>
        <authorList>
            <person name="Zhang J."/>
            <person name="Kudrna D."/>
            <person name="Lee S."/>
            <person name="Talag J."/>
            <person name="Welchert J."/>
            <person name="Wing R.A."/>
        </authorList>
    </citation>
    <scope>NUCLEOTIDE SEQUENCE [LARGE SCALE GENOMIC DNA]</scope>
</reference>
<keyword evidence="3" id="KW-1185">Reference proteome</keyword>
<feature type="compositionally biased region" description="Acidic residues" evidence="1">
    <location>
        <begin position="21"/>
        <end position="48"/>
    </location>
</feature>
<evidence type="ECO:0000256" key="1">
    <source>
        <dbReference type="SAM" id="MobiDB-lite"/>
    </source>
</evidence>
<proteinExistence type="predicted"/>
<accession>A0A0E0JPZ9</accession>
<name>A0A0E0JPZ9_ORYPU</name>
<organism evidence="2">
    <name type="scientific">Oryza punctata</name>
    <name type="common">Red rice</name>
    <dbReference type="NCBI Taxonomy" id="4537"/>
    <lineage>
        <taxon>Eukaryota</taxon>
        <taxon>Viridiplantae</taxon>
        <taxon>Streptophyta</taxon>
        <taxon>Embryophyta</taxon>
        <taxon>Tracheophyta</taxon>
        <taxon>Spermatophyta</taxon>
        <taxon>Magnoliopsida</taxon>
        <taxon>Liliopsida</taxon>
        <taxon>Poales</taxon>
        <taxon>Poaceae</taxon>
        <taxon>BOP clade</taxon>
        <taxon>Oryzoideae</taxon>
        <taxon>Oryzeae</taxon>
        <taxon>Oryzinae</taxon>
        <taxon>Oryza</taxon>
    </lineage>
</organism>
<dbReference type="Gramene" id="OPUNC01G33420.2">
    <property type="protein sequence ID" value="OPUNC01G33420.2"/>
    <property type="gene ID" value="OPUNC01G33420"/>
</dbReference>
<dbReference type="Proteomes" id="UP000026962">
    <property type="component" value="Chromosome 1"/>
</dbReference>
<evidence type="ECO:0000313" key="2">
    <source>
        <dbReference type="EnsemblPlants" id="OPUNC01G33420.2"/>
    </source>
</evidence>
<evidence type="ECO:0000313" key="3">
    <source>
        <dbReference type="Proteomes" id="UP000026962"/>
    </source>
</evidence>
<sequence length="591" mass="66695">MSVIYLVVSKGKMPRRHIEIMSEDSDDNSSDPELEASTESDDDNSINEDNEKSEEAELNKVLYELHKKKTKKSKGVFNEVQLDEMLLELHRKNVLLNMKLDLMSSCKNVVRKRKAHKMKATVKTYVSFTRFSAKYFTEVLSSLSGPQKEVIDKYGFGSLLLFDSNFVPNKFATWIAKKVNVESSTIVLDNKSIHVTKEAVHAVLGLPIGGLEFGKNYEAGRKFILSKFGKKSMPPVIYLDHCDFGNRNVQQGVPRSAFWKRDMISTYTELDLVDDNNYGLSPLKDFSETCYPQRNSDTFSNRLESALGDLFPENVKDKICSMMASHCLTSHITSNHSCQDIIISILLMLADSNFDDLGHPPDNNACDRHGFDMSVQSEKQTVACTDSTPKSFHPDINEDAVVTLPHNEAQHQCQNNDIATSDADNGVVSTPERQLNLSSAQRISNNNESGSRVDKLSSHFTDALSAVASTSYGRNAPMKFRSRLAQFDHRDNRGHIFNEDRPSFNIFAGDDTCDNNCSPRFAKSHLLEKENEAHGNYFQQLSSSQPIIPFHCFQTTPVETSNTKLKNTYERNSNIEFSEIVKKIPFKDLTR</sequence>
<dbReference type="PANTHER" id="PTHR34835:SF82">
    <property type="entry name" value="OS01G0826651 PROTEIN"/>
    <property type="match status" value="1"/>
</dbReference>
<dbReference type="PANTHER" id="PTHR34835">
    <property type="entry name" value="OS07G0283600 PROTEIN-RELATED"/>
    <property type="match status" value="1"/>
</dbReference>